<keyword evidence="8" id="KW-0067">ATP-binding</keyword>
<dbReference type="Gene3D" id="3.30.70.560">
    <property type="entry name" value="7,8-Dihydro-6-hydroxymethylpterin-pyrophosphokinase HPPK"/>
    <property type="match status" value="1"/>
</dbReference>
<dbReference type="InterPro" id="IPR000550">
    <property type="entry name" value="Hppk"/>
</dbReference>
<comment type="function">
    <text evidence="10">Catalyzes the transfer of pyrophosphate from adenosine triphosphate (ATP) to 6-hydroxymethyl-7,8-dihydropterin, an enzymatic step in folate biosynthesis pathway.</text>
</comment>
<dbReference type="RefSeq" id="WP_148379245.1">
    <property type="nucleotide sequence ID" value="NZ_VSIY01000014.1"/>
</dbReference>
<dbReference type="UniPathway" id="UPA00077">
    <property type="reaction ID" value="UER00155"/>
</dbReference>
<evidence type="ECO:0000256" key="10">
    <source>
        <dbReference type="ARBA" id="ARBA00029409"/>
    </source>
</evidence>
<dbReference type="GO" id="GO:0046654">
    <property type="term" value="P:tetrahydrofolate biosynthetic process"/>
    <property type="evidence" value="ECO:0007669"/>
    <property type="project" value="UniProtKB-UniPathway"/>
</dbReference>
<dbReference type="Pfam" id="PF01288">
    <property type="entry name" value="HPPK"/>
    <property type="match status" value="1"/>
</dbReference>
<dbReference type="EC" id="2.7.6.3" evidence="3"/>
<dbReference type="GO" id="GO:0046656">
    <property type="term" value="P:folic acid biosynthetic process"/>
    <property type="evidence" value="ECO:0007669"/>
    <property type="project" value="UniProtKB-KW"/>
</dbReference>
<evidence type="ECO:0000256" key="2">
    <source>
        <dbReference type="ARBA" id="ARBA00005810"/>
    </source>
</evidence>
<dbReference type="PANTHER" id="PTHR43071:SF1">
    <property type="entry name" value="2-AMINO-4-HYDROXY-6-HYDROXYMETHYLDIHYDROPTERIDINE PYROPHOSPHOKINASE"/>
    <property type="match status" value="1"/>
</dbReference>
<evidence type="ECO:0000313" key="14">
    <source>
        <dbReference type="EMBL" id="TYB80025.1"/>
    </source>
</evidence>
<protein>
    <recommendedName>
        <fullName evidence="4">2-amino-4-hydroxy-6-hydroxymethyldihydropteridine pyrophosphokinase</fullName>
        <ecNumber evidence="3">2.7.6.3</ecNumber>
    </recommendedName>
    <alternativeName>
        <fullName evidence="11">6-hydroxymethyl-7,8-dihydropterin pyrophosphokinase</fullName>
    </alternativeName>
    <alternativeName>
        <fullName evidence="12">7,8-dihydro-6-hydroxymethylpterin-pyrophosphokinase</fullName>
    </alternativeName>
</protein>
<dbReference type="CDD" id="cd00483">
    <property type="entry name" value="HPPK"/>
    <property type="match status" value="1"/>
</dbReference>
<dbReference type="Proteomes" id="UP000322080">
    <property type="component" value="Unassembled WGS sequence"/>
</dbReference>
<dbReference type="GO" id="GO:0016301">
    <property type="term" value="F:kinase activity"/>
    <property type="evidence" value="ECO:0007669"/>
    <property type="project" value="UniProtKB-KW"/>
</dbReference>
<dbReference type="InterPro" id="IPR035907">
    <property type="entry name" value="Hppk_sf"/>
</dbReference>
<evidence type="ECO:0000256" key="12">
    <source>
        <dbReference type="ARBA" id="ARBA00033413"/>
    </source>
</evidence>
<comment type="caution">
    <text evidence="14">The sequence shown here is derived from an EMBL/GenBank/DDBJ whole genome shotgun (WGS) entry which is preliminary data.</text>
</comment>
<evidence type="ECO:0000256" key="9">
    <source>
        <dbReference type="ARBA" id="ARBA00022909"/>
    </source>
</evidence>
<reference evidence="14 15" key="1">
    <citation type="submission" date="2019-08" db="EMBL/GenBank/DDBJ databases">
        <title>Identification of a novel species of the genus Boseongicola.</title>
        <authorList>
            <person name="Zhang X.-Q."/>
        </authorList>
    </citation>
    <scope>NUCLEOTIDE SEQUENCE [LARGE SCALE GENOMIC DNA]</scope>
    <source>
        <strain evidence="14 15">HY14</strain>
    </source>
</reference>
<evidence type="ECO:0000256" key="7">
    <source>
        <dbReference type="ARBA" id="ARBA00022777"/>
    </source>
</evidence>
<evidence type="ECO:0000256" key="8">
    <source>
        <dbReference type="ARBA" id="ARBA00022840"/>
    </source>
</evidence>
<evidence type="ECO:0000256" key="5">
    <source>
        <dbReference type="ARBA" id="ARBA00022679"/>
    </source>
</evidence>
<keyword evidence="9" id="KW-0289">Folate biosynthesis</keyword>
<proteinExistence type="inferred from homology"/>
<dbReference type="GO" id="GO:0003848">
    <property type="term" value="F:2-amino-4-hydroxy-6-hydroxymethyldihydropteridine diphosphokinase activity"/>
    <property type="evidence" value="ECO:0007669"/>
    <property type="project" value="UniProtKB-EC"/>
</dbReference>
<dbReference type="AlphaFoldDB" id="A0A5D0RGR3"/>
<evidence type="ECO:0000256" key="11">
    <source>
        <dbReference type="ARBA" id="ARBA00029766"/>
    </source>
</evidence>
<name>A0A5D0RGR3_9RHOB</name>
<evidence type="ECO:0000256" key="3">
    <source>
        <dbReference type="ARBA" id="ARBA00013253"/>
    </source>
</evidence>
<evidence type="ECO:0000256" key="4">
    <source>
        <dbReference type="ARBA" id="ARBA00016218"/>
    </source>
</evidence>
<gene>
    <name evidence="14" type="primary">folK</name>
    <name evidence="14" type="ORF">FVF75_14410</name>
</gene>
<dbReference type="EMBL" id="VSIY01000014">
    <property type="protein sequence ID" value="TYB80025.1"/>
    <property type="molecule type" value="Genomic_DNA"/>
</dbReference>
<keyword evidence="15" id="KW-1185">Reference proteome</keyword>
<organism evidence="14 15">
    <name type="scientific">Maritimibacter fusiformis</name>
    <dbReference type="NCBI Taxonomy" id="2603819"/>
    <lineage>
        <taxon>Bacteria</taxon>
        <taxon>Pseudomonadati</taxon>
        <taxon>Pseudomonadota</taxon>
        <taxon>Alphaproteobacteria</taxon>
        <taxon>Rhodobacterales</taxon>
        <taxon>Roseobacteraceae</taxon>
        <taxon>Maritimibacter</taxon>
    </lineage>
</organism>
<dbReference type="NCBIfam" id="TIGR01498">
    <property type="entry name" value="folK"/>
    <property type="match status" value="1"/>
</dbReference>
<sequence>MPQVERPLEAGEMMLIALGSNATSRHGPPPEIVARAMDAIDTGPIRVLARSRLYRTPCFPAGAGADYVNAAVLCDTALSPGEVLERLHRIERAFDRVRKERWASRTLDLDLLTMGERVLPDMETLRHWVELAPERQREEAPEVLVLPHPRIQDRAFVLVPAAEVAPGWRHPLTGQTLAEMRDALPVAERAEIVALD</sequence>
<dbReference type="PROSITE" id="PS00794">
    <property type="entry name" value="HPPK"/>
    <property type="match status" value="1"/>
</dbReference>
<keyword evidence="6" id="KW-0547">Nucleotide-binding</keyword>
<keyword evidence="7 14" id="KW-0418">Kinase</keyword>
<evidence type="ECO:0000313" key="15">
    <source>
        <dbReference type="Proteomes" id="UP000322080"/>
    </source>
</evidence>
<evidence type="ECO:0000256" key="1">
    <source>
        <dbReference type="ARBA" id="ARBA00005051"/>
    </source>
</evidence>
<evidence type="ECO:0000259" key="13">
    <source>
        <dbReference type="PROSITE" id="PS00794"/>
    </source>
</evidence>
<evidence type="ECO:0000256" key="6">
    <source>
        <dbReference type="ARBA" id="ARBA00022741"/>
    </source>
</evidence>
<accession>A0A5D0RGR3</accession>
<dbReference type="PANTHER" id="PTHR43071">
    <property type="entry name" value="2-AMINO-4-HYDROXY-6-HYDROXYMETHYLDIHYDROPTERIDINE PYROPHOSPHOKINASE"/>
    <property type="match status" value="1"/>
</dbReference>
<comment type="similarity">
    <text evidence="2">Belongs to the HPPK family.</text>
</comment>
<keyword evidence="5 14" id="KW-0808">Transferase</keyword>
<feature type="domain" description="7,8-dihydro-6-hydroxymethylpterin-pyrophosphokinase" evidence="13">
    <location>
        <begin position="101"/>
        <end position="112"/>
    </location>
</feature>
<comment type="pathway">
    <text evidence="1">Cofactor biosynthesis; tetrahydrofolate biosynthesis; 2-amino-4-hydroxy-6-hydroxymethyl-7,8-dihydropteridine diphosphate from 7,8-dihydroneopterin triphosphate: step 4/4.</text>
</comment>
<dbReference type="GO" id="GO:0005524">
    <property type="term" value="F:ATP binding"/>
    <property type="evidence" value="ECO:0007669"/>
    <property type="project" value="UniProtKB-KW"/>
</dbReference>
<dbReference type="SUPFAM" id="SSF55083">
    <property type="entry name" value="6-hydroxymethyl-7,8-dihydropterin pyrophosphokinase, HPPK"/>
    <property type="match status" value="1"/>
</dbReference>